<organism evidence="1 2">
    <name type="scientific">Pseudomonas batumici</name>
    <dbReference type="NCBI Taxonomy" id="226910"/>
    <lineage>
        <taxon>Bacteria</taxon>
        <taxon>Pseudomonadati</taxon>
        <taxon>Pseudomonadota</taxon>
        <taxon>Gammaproteobacteria</taxon>
        <taxon>Pseudomonadales</taxon>
        <taxon>Pseudomonadaceae</taxon>
        <taxon>Pseudomonas</taxon>
    </lineage>
</organism>
<dbReference type="EMBL" id="JXDG01000036">
    <property type="protein sequence ID" value="KIH83495.1"/>
    <property type="molecule type" value="Genomic_DNA"/>
</dbReference>
<accession>A0A0C2I928</accession>
<evidence type="ECO:0000313" key="1">
    <source>
        <dbReference type="EMBL" id="KIH83495.1"/>
    </source>
</evidence>
<proteinExistence type="predicted"/>
<evidence type="ECO:0000313" key="2">
    <source>
        <dbReference type="Proteomes" id="UP000031535"/>
    </source>
</evidence>
<sequence length="47" mass="5772">MIVCVEFDLRLLHWFKCFMSDDDDLHMYVQLVAYGHNFEWARVSVYQ</sequence>
<reference evidence="1 2" key="1">
    <citation type="submission" date="2015-01" db="EMBL/GenBank/DDBJ databases">
        <title>Complete genome of Pseudomonas batumici UCM B-321 producer of the batumin antibiotic with strong antistaphilococcal and potential anticancer activity.</title>
        <authorList>
            <person name="Klochko V.V."/>
            <person name="Zelena L.B."/>
            <person name="Elena K.A."/>
            <person name="Reva O.N."/>
        </authorList>
    </citation>
    <scope>NUCLEOTIDE SEQUENCE [LARGE SCALE GENOMIC DNA]</scope>
    <source>
        <strain evidence="1 2">UCM B-321</strain>
    </source>
</reference>
<protein>
    <submittedName>
        <fullName evidence="1">Uncharacterized protein</fullName>
    </submittedName>
</protein>
<dbReference type="AlphaFoldDB" id="A0A0C2I928"/>
<comment type="caution">
    <text evidence="1">The sequence shown here is derived from an EMBL/GenBank/DDBJ whole genome shotgun (WGS) entry which is preliminary data.</text>
</comment>
<dbReference type="Proteomes" id="UP000031535">
    <property type="component" value="Unassembled WGS sequence"/>
</dbReference>
<name>A0A0C2I928_9PSED</name>
<keyword evidence="2" id="KW-1185">Reference proteome</keyword>
<gene>
    <name evidence="1" type="ORF">UCMB321_2789</name>
</gene>
<dbReference type="PATRIC" id="fig|226910.6.peg.2780"/>